<dbReference type="EMBL" id="LAZR01006855">
    <property type="protein sequence ID" value="KKM89206.1"/>
    <property type="molecule type" value="Genomic_DNA"/>
</dbReference>
<sequence>MNGTDRDYFDTKLSQIDRKLQNVHDDVLIIKTERKADAKYQKIIAGFIAFAISAIIGIFGR</sequence>
<keyword evidence="1" id="KW-1133">Transmembrane helix</keyword>
<protein>
    <submittedName>
        <fullName evidence="2">Uncharacterized protein</fullName>
    </submittedName>
</protein>
<gene>
    <name evidence="2" type="ORF">LCGC14_1250940</name>
</gene>
<keyword evidence="1" id="KW-0472">Membrane</keyword>
<organism evidence="2">
    <name type="scientific">marine sediment metagenome</name>
    <dbReference type="NCBI Taxonomy" id="412755"/>
    <lineage>
        <taxon>unclassified sequences</taxon>
        <taxon>metagenomes</taxon>
        <taxon>ecological metagenomes</taxon>
    </lineage>
</organism>
<dbReference type="AlphaFoldDB" id="A0A0F9LPT1"/>
<keyword evidence="1" id="KW-0812">Transmembrane</keyword>
<feature type="transmembrane region" description="Helical" evidence="1">
    <location>
        <begin position="43"/>
        <end position="60"/>
    </location>
</feature>
<comment type="caution">
    <text evidence="2">The sequence shown here is derived from an EMBL/GenBank/DDBJ whole genome shotgun (WGS) entry which is preliminary data.</text>
</comment>
<accession>A0A0F9LPT1</accession>
<evidence type="ECO:0000256" key="1">
    <source>
        <dbReference type="SAM" id="Phobius"/>
    </source>
</evidence>
<evidence type="ECO:0000313" key="2">
    <source>
        <dbReference type="EMBL" id="KKM89206.1"/>
    </source>
</evidence>
<reference evidence="2" key="1">
    <citation type="journal article" date="2015" name="Nature">
        <title>Complex archaea that bridge the gap between prokaryotes and eukaryotes.</title>
        <authorList>
            <person name="Spang A."/>
            <person name="Saw J.H."/>
            <person name="Jorgensen S.L."/>
            <person name="Zaremba-Niedzwiedzka K."/>
            <person name="Martijn J."/>
            <person name="Lind A.E."/>
            <person name="van Eijk R."/>
            <person name="Schleper C."/>
            <person name="Guy L."/>
            <person name="Ettema T.J."/>
        </authorList>
    </citation>
    <scope>NUCLEOTIDE SEQUENCE</scope>
</reference>
<proteinExistence type="predicted"/>
<name>A0A0F9LPT1_9ZZZZ</name>